<accession>A0ABZ2YSZ8</accession>
<feature type="transmembrane region" description="Helical" evidence="1">
    <location>
        <begin position="15"/>
        <end position="36"/>
    </location>
</feature>
<keyword evidence="1" id="KW-1133">Transmembrane helix</keyword>
<sequence length="59" mass="6803">MKFINYLKSIQDVSVYPMASLLIFSIFFLAAAYFAFRSDKKTMDAISHYPIDNDGTEKQ</sequence>
<keyword evidence="1" id="KW-0472">Membrane</keyword>
<reference evidence="3" key="1">
    <citation type="submission" date="2024-03" db="EMBL/GenBank/DDBJ databases">
        <title>Chitinophaga horti sp. nov., isolated from garden soil.</title>
        <authorList>
            <person name="Lee D.S."/>
            <person name="Han D.M."/>
            <person name="Baek J.H."/>
            <person name="Choi D.G."/>
            <person name="Jeon J.H."/>
            <person name="Jeon C.O."/>
        </authorList>
    </citation>
    <scope>NUCLEOTIDE SEQUENCE [LARGE SCALE GENOMIC DNA]</scope>
    <source>
        <strain evidence="3">GPA1</strain>
    </source>
</reference>
<evidence type="ECO:0000313" key="2">
    <source>
        <dbReference type="EMBL" id="WZN42924.1"/>
    </source>
</evidence>
<dbReference type="RefSeq" id="WP_298709646.1">
    <property type="nucleotide sequence ID" value="NZ_CP149822.1"/>
</dbReference>
<evidence type="ECO:0000256" key="1">
    <source>
        <dbReference type="SAM" id="Phobius"/>
    </source>
</evidence>
<proteinExistence type="predicted"/>
<dbReference type="EMBL" id="CP149822">
    <property type="protein sequence ID" value="WZN42924.1"/>
    <property type="molecule type" value="Genomic_DNA"/>
</dbReference>
<dbReference type="Proteomes" id="UP001485459">
    <property type="component" value="Chromosome"/>
</dbReference>
<evidence type="ECO:0000313" key="3">
    <source>
        <dbReference type="Proteomes" id="UP001485459"/>
    </source>
</evidence>
<protein>
    <submittedName>
        <fullName evidence="2">CcoQ/FixQ family Cbb3-type cytochrome c oxidase assembly chaperone</fullName>
    </submittedName>
</protein>
<keyword evidence="1" id="KW-0812">Transmembrane</keyword>
<keyword evidence="3" id="KW-1185">Reference proteome</keyword>
<name>A0ABZ2YSZ8_9BACT</name>
<organism evidence="2 3">
    <name type="scientific">Chitinophaga pollutisoli</name>
    <dbReference type="NCBI Taxonomy" id="3133966"/>
    <lineage>
        <taxon>Bacteria</taxon>
        <taxon>Pseudomonadati</taxon>
        <taxon>Bacteroidota</taxon>
        <taxon>Chitinophagia</taxon>
        <taxon>Chitinophagales</taxon>
        <taxon>Chitinophagaceae</taxon>
        <taxon>Chitinophaga</taxon>
    </lineage>
</organism>
<gene>
    <name evidence="2" type="ORF">WJU16_07745</name>
</gene>